<dbReference type="InterPro" id="IPR036393">
    <property type="entry name" value="AceGlu_kinase-like_sf"/>
</dbReference>
<evidence type="ECO:0000256" key="7">
    <source>
        <dbReference type="ARBA" id="ARBA00022605"/>
    </source>
</evidence>
<comment type="catalytic activity">
    <reaction evidence="15">
        <text>L-glutamate + acetyl-CoA = N-acetyl-L-glutamate + CoA + H(+)</text>
        <dbReference type="Rhea" id="RHEA:24292"/>
        <dbReference type="ChEBI" id="CHEBI:15378"/>
        <dbReference type="ChEBI" id="CHEBI:29985"/>
        <dbReference type="ChEBI" id="CHEBI:44337"/>
        <dbReference type="ChEBI" id="CHEBI:57287"/>
        <dbReference type="ChEBI" id="CHEBI:57288"/>
        <dbReference type="EC" id="2.3.1.1"/>
    </reaction>
</comment>
<accession>G4TAX5</accession>
<comment type="caution">
    <text evidence="18">The sequence shown here is derived from an EMBL/GenBank/DDBJ whole genome shotgun (WGS) entry which is preliminary data.</text>
</comment>
<evidence type="ECO:0000256" key="4">
    <source>
        <dbReference type="ARBA" id="ARBA00008694"/>
    </source>
</evidence>
<dbReference type="Pfam" id="PF04768">
    <property type="entry name" value="NAT"/>
    <property type="match status" value="2"/>
</dbReference>
<dbReference type="OMA" id="NAMVRDC"/>
<evidence type="ECO:0000256" key="9">
    <source>
        <dbReference type="ARBA" id="ARBA00022946"/>
    </source>
</evidence>
<evidence type="ECO:0000256" key="11">
    <source>
        <dbReference type="ARBA" id="ARBA00023315"/>
    </source>
</evidence>
<dbReference type="eggNOG" id="KOG2436">
    <property type="taxonomic scope" value="Eukaryota"/>
</dbReference>
<evidence type="ECO:0000256" key="2">
    <source>
        <dbReference type="ARBA" id="ARBA00004173"/>
    </source>
</evidence>
<keyword evidence="9" id="KW-0809">Transit peptide</keyword>
<dbReference type="InterPro" id="IPR006855">
    <property type="entry name" value="Vertebrate-like_GNAT_dom"/>
</dbReference>
<dbReference type="GO" id="GO:0006526">
    <property type="term" value="P:L-arginine biosynthetic process"/>
    <property type="evidence" value="ECO:0007669"/>
    <property type="project" value="UniProtKB-UniPathway"/>
</dbReference>
<dbReference type="EMBL" id="CAFZ01000033">
    <property type="protein sequence ID" value="CCA68466.1"/>
    <property type="molecule type" value="Genomic_DNA"/>
</dbReference>
<dbReference type="FunCoup" id="G4TAX5">
    <property type="interactions" value="96"/>
</dbReference>
<reference evidence="18 19" key="1">
    <citation type="journal article" date="2011" name="PLoS Pathog.">
        <title>Endophytic Life Strategies Decoded by Genome and Transcriptome Analyses of the Mutualistic Root Symbiont Piriformospora indica.</title>
        <authorList>
            <person name="Zuccaro A."/>
            <person name="Lahrmann U."/>
            <person name="Guldener U."/>
            <person name="Langen G."/>
            <person name="Pfiffi S."/>
            <person name="Biedenkopf D."/>
            <person name="Wong P."/>
            <person name="Samans B."/>
            <person name="Grimm C."/>
            <person name="Basiewicz M."/>
            <person name="Murat C."/>
            <person name="Martin F."/>
            <person name="Kogel K.H."/>
        </authorList>
    </citation>
    <scope>NUCLEOTIDE SEQUENCE [LARGE SCALE GENOMIC DNA]</scope>
    <source>
        <strain evidence="18 19">DSM 11827</strain>
    </source>
</reference>
<dbReference type="GO" id="GO:0004042">
    <property type="term" value="F:L-glutamate N-acetyltransferase activity"/>
    <property type="evidence" value="ECO:0007669"/>
    <property type="project" value="TreeGrafter"/>
</dbReference>
<dbReference type="FunFam" id="3.40.630.30:FF:000070">
    <property type="entry name" value="Acetylglutamate kinase"/>
    <property type="match status" value="1"/>
</dbReference>
<keyword evidence="8" id="KW-0808">Transferase</keyword>
<dbReference type="GO" id="GO:0006592">
    <property type="term" value="P:ornithine biosynthetic process"/>
    <property type="evidence" value="ECO:0007669"/>
    <property type="project" value="TreeGrafter"/>
</dbReference>
<protein>
    <recommendedName>
        <fullName evidence="6">Amino-acid acetyltransferase, mitochondrial</fullName>
        <ecNumber evidence="5">2.3.1.1</ecNumber>
    </recommendedName>
    <alternativeName>
        <fullName evidence="12">Arginine-requiring protein 2</fullName>
    </alternativeName>
    <alternativeName>
        <fullName evidence="13">Glutamate N-acetyltransferase</fullName>
    </alternativeName>
    <alternativeName>
        <fullName evidence="14">N-acetylglutamate synthase</fullName>
    </alternativeName>
</protein>
<evidence type="ECO:0000313" key="18">
    <source>
        <dbReference type="EMBL" id="CCA68466.1"/>
    </source>
</evidence>
<name>G4TAX5_SERID</name>
<dbReference type="OrthoDB" id="5585968at2759"/>
<gene>
    <name evidence="18" type="ORF">PIIN_02330</name>
</gene>
<dbReference type="Proteomes" id="UP000007148">
    <property type="component" value="Unassembled WGS sequence"/>
</dbReference>
<comment type="pathway">
    <text evidence="3">Amino-acid biosynthesis; L-arginine biosynthesis; N(2)-acetyl-L-ornithine from L-glutamate: step 1/4.</text>
</comment>
<dbReference type="STRING" id="1109443.G4TAX5"/>
<dbReference type="AlphaFoldDB" id="G4TAX5"/>
<dbReference type="Gene3D" id="3.40.630.30">
    <property type="match status" value="1"/>
</dbReference>
<evidence type="ECO:0000259" key="17">
    <source>
        <dbReference type="PROSITE" id="PS51731"/>
    </source>
</evidence>
<comment type="function">
    <text evidence="1">N-acetylglutamate synthase involved in arginine biosynthesis.</text>
</comment>
<comment type="subcellular location">
    <subcellularLocation>
        <location evidence="2">Mitochondrion</location>
    </subcellularLocation>
</comment>
<dbReference type="PANTHER" id="PTHR23342">
    <property type="entry name" value="N-ACETYLGLUTAMATE SYNTHASE"/>
    <property type="match status" value="1"/>
</dbReference>
<dbReference type="PROSITE" id="PS51731">
    <property type="entry name" value="GNAT_NAGS"/>
    <property type="match status" value="1"/>
</dbReference>
<proteinExistence type="inferred from homology"/>
<organism evidence="18 19">
    <name type="scientific">Serendipita indica (strain DSM 11827)</name>
    <name type="common">Root endophyte fungus</name>
    <name type="synonym">Piriformospora indica</name>
    <dbReference type="NCBI Taxonomy" id="1109443"/>
    <lineage>
        <taxon>Eukaryota</taxon>
        <taxon>Fungi</taxon>
        <taxon>Dikarya</taxon>
        <taxon>Basidiomycota</taxon>
        <taxon>Agaricomycotina</taxon>
        <taxon>Agaricomycetes</taxon>
        <taxon>Sebacinales</taxon>
        <taxon>Serendipitaceae</taxon>
        <taxon>Serendipita</taxon>
    </lineage>
</organism>
<dbReference type="InParanoid" id="G4TAX5"/>
<evidence type="ECO:0000256" key="12">
    <source>
        <dbReference type="ARBA" id="ARBA00030322"/>
    </source>
</evidence>
<feature type="domain" description="N-acetyltransferase" evidence="17">
    <location>
        <begin position="417"/>
        <end position="602"/>
    </location>
</feature>
<keyword evidence="19" id="KW-1185">Reference proteome</keyword>
<evidence type="ECO:0000256" key="10">
    <source>
        <dbReference type="ARBA" id="ARBA00023128"/>
    </source>
</evidence>
<sequence>MPTVLLPPKRAVVPLAQGRWAQCVSRNQLRTLRSSPAHDAEEIEFNGNDNDFILSILRAKPSIRDTKSYLASINSLPPSPAASLQRATTDKPAVDSTATLSPPSQAQTNAQVHPPSLIQELIDPVHRRTALVKLQGPFSDRQLESIARGIVYLEKLGLVSVIVVDNDTWESGSECKKEDVVEETMRVVASLEAQGARARPVLDSIVRLGPNPQDEGTEDSERQGYWTPEAHAVPEDLVAVRSALHSGEIPVLPPVALDSFCRSVRVSANDIIAALTRTMVQMGSSPVPGPAASQVDMTPLRLMIINREGGIPSYARSGLPHLLVNLASEYEHIHDSFLPQWKISHPTALANLALARACLSYMPRTSSAIMVSHRSPSSLIANLITNKPAQSSSLPHALLHGTRKLTPHTPTLFRFGLPIRVIRDPKEIDKAKMTALLEQSFVKTLDYNAFWDRVDRKLDFAIIAGDYEGGAIVTRETLPPSQPGEEPRSMVYLDKFAVLPSHQGDGTVDFLWVALHDESYGLGTPFARNFLEGSMQGFGQGQDLVWRSRADNPVNKWYYERSSGHLRIGSKKEWVLFWCDAESRLRKMESSIRAGGEDGSCPPEIVRGKNGHVMRGPPFVAEEEQGRLGKWARVVGNIPSSWIKK</sequence>
<evidence type="ECO:0000256" key="3">
    <source>
        <dbReference type="ARBA" id="ARBA00004925"/>
    </source>
</evidence>
<dbReference type="EC" id="2.3.1.1" evidence="5"/>
<evidence type="ECO:0000256" key="15">
    <source>
        <dbReference type="ARBA" id="ARBA00048372"/>
    </source>
</evidence>
<evidence type="ECO:0000256" key="13">
    <source>
        <dbReference type="ARBA" id="ARBA00030346"/>
    </source>
</evidence>
<evidence type="ECO:0000256" key="6">
    <source>
        <dbReference type="ARBA" id="ARBA00018802"/>
    </source>
</evidence>
<keyword evidence="7" id="KW-0028">Amino-acid biosynthesis</keyword>
<dbReference type="UniPathway" id="UPA00068"/>
<evidence type="ECO:0000256" key="14">
    <source>
        <dbReference type="ARBA" id="ARBA00033251"/>
    </source>
</evidence>
<evidence type="ECO:0000313" key="19">
    <source>
        <dbReference type="Proteomes" id="UP000007148"/>
    </source>
</evidence>
<dbReference type="GO" id="GO:0005759">
    <property type="term" value="C:mitochondrial matrix"/>
    <property type="evidence" value="ECO:0007669"/>
    <property type="project" value="TreeGrafter"/>
</dbReference>
<dbReference type="HOGENOM" id="CLU_013088_0_0_1"/>
<dbReference type="Gene3D" id="3.40.1160.10">
    <property type="entry name" value="Acetylglutamate kinase-like"/>
    <property type="match status" value="1"/>
</dbReference>
<feature type="region of interest" description="Disordered" evidence="16">
    <location>
        <begin position="78"/>
        <end position="112"/>
    </location>
</feature>
<evidence type="ECO:0000256" key="1">
    <source>
        <dbReference type="ARBA" id="ARBA00002294"/>
    </source>
</evidence>
<evidence type="ECO:0000256" key="5">
    <source>
        <dbReference type="ARBA" id="ARBA00012697"/>
    </source>
</evidence>
<evidence type="ECO:0000256" key="8">
    <source>
        <dbReference type="ARBA" id="ARBA00022679"/>
    </source>
</evidence>
<dbReference type="PANTHER" id="PTHR23342:SF4">
    <property type="entry name" value="AMINO-ACID ACETYLTRANSFERASE, MITOCHONDRIAL"/>
    <property type="match status" value="1"/>
</dbReference>
<keyword evidence="11" id="KW-0012">Acyltransferase</keyword>
<feature type="compositionally biased region" description="Polar residues" evidence="16">
    <location>
        <begin position="96"/>
        <end position="111"/>
    </location>
</feature>
<evidence type="ECO:0000256" key="16">
    <source>
        <dbReference type="SAM" id="MobiDB-lite"/>
    </source>
</evidence>
<comment type="similarity">
    <text evidence="4">Belongs to the acetyltransferase family.</text>
</comment>
<keyword evidence="10" id="KW-0496">Mitochondrion</keyword>